<evidence type="ECO:0000256" key="6">
    <source>
        <dbReference type="ARBA" id="ARBA00022967"/>
    </source>
</evidence>
<dbReference type="OrthoDB" id="5244617at2"/>
<feature type="transmembrane region" description="Helical" evidence="11">
    <location>
        <begin position="34"/>
        <end position="54"/>
    </location>
</feature>
<dbReference type="EMBL" id="CP041616">
    <property type="protein sequence ID" value="QDO88392.1"/>
    <property type="molecule type" value="Genomic_DNA"/>
</dbReference>
<comment type="subcellular location">
    <subcellularLocation>
        <location evidence="2">Cell membrane</location>
        <topology evidence="2">Multi-pass membrane protein</topology>
    </subcellularLocation>
</comment>
<keyword evidence="6 10" id="KW-1278">Translocase</keyword>
<comment type="subunit">
    <text evidence="10">Associates with subunits I, II and III to form cytochrome c oxidase.</text>
</comment>
<dbReference type="KEGG" id="orz:FNH13_08585"/>
<evidence type="ECO:0000256" key="8">
    <source>
        <dbReference type="ARBA" id="ARBA00023136"/>
    </source>
</evidence>
<evidence type="ECO:0000256" key="1">
    <source>
        <dbReference type="ARBA" id="ARBA00002536"/>
    </source>
</evidence>
<evidence type="ECO:0000256" key="4">
    <source>
        <dbReference type="ARBA" id="ARBA00022475"/>
    </source>
</evidence>
<dbReference type="InterPro" id="IPR021050">
    <property type="entry name" value="Cyt_c_oxidase_su4_actinobac"/>
</dbReference>
<comment type="function">
    <text evidence="1 10">Part of cytochrome c oxidase, its function is unknown.</text>
</comment>
<keyword evidence="4 10" id="KW-1003">Cell membrane</keyword>
<keyword evidence="8 10" id="KW-0472">Membrane</keyword>
<dbReference type="AlphaFoldDB" id="A0A516GA70"/>
<evidence type="ECO:0000256" key="10">
    <source>
        <dbReference type="PIRNR" id="PIRNR017385"/>
    </source>
</evidence>
<keyword evidence="7 11" id="KW-1133">Transmembrane helix</keyword>
<evidence type="ECO:0000256" key="3">
    <source>
        <dbReference type="ARBA" id="ARBA00006870"/>
    </source>
</evidence>
<dbReference type="EC" id="7.1.1.9" evidence="10"/>
<proteinExistence type="inferred from homology"/>
<sequence length="136" mass="15218">MKVEYKLFLYLVAFFAIAASIYSYWTISTGRDEWVGIVGLTLTSIMCALVAWYLHKTGRSLDARPDDDPEGEIAQQAGPYGHFSPHSWWPLWLGLSAAAVFLGVAIGWWMVLIAAPFLAIATVGWVFEYFRGEHAV</sequence>
<evidence type="ECO:0000256" key="2">
    <source>
        <dbReference type="ARBA" id="ARBA00004651"/>
    </source>
</evidence>
<reference evidence="12 13" key="1">
    <citation type="submission" date="2019-07" db="EMBL/GenBank/DDBJ databases">
        <title>complete genome sequencing of Ornithinimicrobium sp. H23M54.</title>
        <authorList>
            <person name="Bae J.-W."/>
            <person name="Lee S.-Y."/>
        </authorList>
    </citation>
    <scope>NUCLEOTIDE SEQUENCE [LARGE SCALE GENOMIC DNA]</scope>
    <source>
        <strain evidence="12 13">H23M54</strain>
    </source>
</reference>
<name>A0A516GA70_9MICO</name>
<dbReference type="GO" id="GO:0004129">
    <property type="term" value="F:cytochrome-c oxidase activity"/>
    <property type="evidence" value="ECO:0007669"/>
    <property type="project" value="UniProtKB-EC"/>
</dbReference>
<dbReference type="Pfam" id="PF12270">
    <property type="entry name" value="Cyt_c_ox_IV"/>
    <property type="match status" value="1"/>
</dbReference>
<gene>
    <name evidence="12" type="ORF">FNH13_08585</name>
</gene>
<evidence type="ECO:0000313" key="13">
    <source>
        <dbReference type="Proteomes" id="UP000315395"/>
    </source>
</evidence>
<feature type="transmembrane region" description="Helical" evidence="11">
    <location>
        <begin position="7"/>
        <end position="28"/>
    </location>
</feature>
<evidence type="ECO:0000256" key="7">
    <source>
        <dbReference type="ARBA" id="ARBA00022989"/>
    </source>
</evidence>
<organism evidence="12 13">
    <name type="scientific">Ornithinimicrobium ciconiae</name>
    <dbReference type="NCBI Taxonomy" id="2594265"/>
    <lineage>
        <taxon>Bacteria</taxon>
        <taxon>Bacillati</taxon>
        <taxon>Actinomycetota</taxon>
        <taxon>Actinomycetes</taxon>
        <taxon>Micrococcales</taxon>
        <taxon>Ornithinimicrobiaceae</taxon>
        <taxon>Ornithinimicrobium</taxon>
    </lineage>
</organism>
<dbReference type="RefSeq" id="WP_143783070.1">
    <property type="nucleotide sequence ID" value="NZ_CP041616.1"/>
</dbReference>
<keyword evidence="13" id="KW-1185">Reference proteome</keyword>
<protein>
    <recommendedName>
        <fullName evidence="10">Cytochrome c oxidase polypeptide 4</fullName>
        <ecNumber evidence="10">7.1.1.9</ecNumber>
    </recommendedName>
    <alternativeName>
        <fullName evidence="10">Cytochrome aa3 subunit 4</fullName>
    </alternativeName>
    <alternativeName>
        <fullName evidence="10">Cytochrome c oxidase polypeptide IV</fullName>
    </alternativeName>
</protein>
<comment type="catalytic activity">
    <reaction evidence="9 10">
        <text>4 Fe(II)-[cytochrome c] + O2 + 8 H(+)(in) = 4 Fe(III)-[cytochrome c] + 2 H2O + 4 H(+)(out)</text>
        <dbReference type="Rhea" id="RHEA:11436"/>
        <dbReference type="Rhea" id="RHEA-COMP:10350"/>
        <dbReference type="Rhea" id="RHEA-COMP:14399"/>
        <dbReference type="ChEBI" id="CHEBI:15377"/>
        <dbReference type="ChEBI" id="CHEBI:15378"/>
        <dbReference type="ChEBI" id="CHEBI:15379"/>
        <dbReference type="ChEBI" id="CHEBI:29033"/>
        <dbReference type="ChEBI" id="CHEBI:29034"/>
        <dbReference type="EC" id="7.1.1.9"/>
    </reaction>
</comment>
<evidence type="ECO:0000256" key="9">
    <source>
        <dbReference type="ARBA" id="ARBA00047816"/>
    </source>
</evidence>
<dbReference type="GO" id="GO:0005886">
    <property type="term" value="C:plasma membrane"/>
    <property type="evidence" value="ECO:0007669"/>
    <property type="project" value="UniProtKB-SubCell"/>
</dbReference>
<feature type="transmembrane region" description="Helical" evidence="11">
    <location>
        <begin position="112"/>
        <end position="130"/>
    </location>
</feature>
<keyword evidence="5 11" id="KW-0812">Transmembrane</keyword>
<dbReference type="PIRSF" id="PIRSF017385">
    <property type="entry name" value="CtaF"/>
    <property type="match status" value="1"/>
</dbReference>
<evidence type="ECO:0000256" key="5">
    <source>
        <dbReference type="ARBA" id="ARBA00022692"/>
    </source>
</evidence>
<comment type="similarity">
    <text evidence="3 10">Belongs to the cytochrome c oxidase bacterial subunit CtaF family.</text>
</comment>
<dbReference type="Proteomes" id="UP000315395">
    <property type="component" value="Chromosome"/>
</dbReference>
<accession>A0A516GA70</accession>
<dbReference type="GO" id="GO:0022900">
    <property type="term" value="P:electron transport chain"/>
    <property type="evidence" value="ECO:0007669"/>
    <property type="project" value="InterPro"/>
</dbReference>
<evidence type="ECO:0000313" key="12">
    <source>
        <dbReference type="EMBL" id="QDO88392.1"/>
    </source>
</evidence>
<evidence type="ECO:0000256" key="11">
    <source>
        <dbReference type="SAM" id="Phobius"/>
    </source>
</evidence>